<dbReference type="GO" id="GO:0006357">
    <property type="term" value="P:regulation of transcription by RNA polymerase II"/>
    <property type="evidence" value="ECO:0007669"/>
    <property type="project" value="TreeGrafter"/>
</dbReference>
<evidence type="ECO:0000256" key="1">
    <source>
        <dbReference type="ARBA" id="ARBA00004123"/>
    </source>
</evidence>
<feature type="compositionally biased region" description="Basic residues" evidence="11">
    <location>
        <begin position="220"/>
        <end position="229"/>
    </location>
</feature>
<feature type="region of interest" description="Disordered" evidence="11">
    <location>
        <begin position="206"/>
        <end position="287"/>
    </location>
</feature>
<accession>A0A1B6CPX5</accession>
<dbReference type="SUPFAM" id="SSF54695">
    <property type="entry name" value="POZ domain"/>
    <property type="match status" value="1"/>
</dbReference>
<evidence type="ECO:0000256" key="8">
    <source>
        <dbReference type="ARBA" id="ARBA00023163"/>
    </source>
</evidence>
<reference evidence="14" key="1">
    <citation type="submission" date="2015-12" db="EMBL/GenBank/DDBJ databases">
        <title>De novo transcriptome assembly of four potential Pierce s Disease insect vectors from Arizona vineyards.</title>
        <authorList>
            <person name="Tassone E.E."/>
        </authorList>
    </citation>
    <scope>NUCLEOTIDE SEQUENCE</scope>
</reference>
<feature type="domain" description="C2H2-type" evidence="13">
    <location>
        <begin position="517"/>
        <end position="540"/>
    </location>
</feature>
<comment type="subcellular location">
    <subcellularLocation>
        <location evidence="1">Nucleus</location>
    </subcellularLocation>
</comment>
<feature type="compositionally biased region" description="Basic and acidic residues" evidence="11">
    <location>
        <begin position="136"/>
        <end position="167"/>
    </location>
</feature>
<dbReference type="EMBL" id="GEDC01021756">
    <property type="protein sequence ID" value="JAS15542.1"/>
    <property type="molecule type" value="Transcribed_RNA"/>
</dbReference>
<dbReference type="PANTHER" id="PTHR45993">
    <property type="entry name" value="B-CELL LYMPHOMA/LEUKEMIA 11"/>
    <property type="match status" value="1"/>
</dbReference>
<evidence type="ECO:0008006" key="15">
    <source>
        <dbReference type="Google" id="ProtNLM"/>
    </source>
</evidence>
<dbReference type="Pfam" id="PF00651">
    <property type="entry name" value="BTB"/>
    <property type="match status" value="1"/>
</dbReference>
<dbReference type="AlphaFoldDB" id="A0A1B6CPX5"/>
<keyword evidence="4 10" id="KW-0863">Zinc-finger</keyword>
<evidence type="ECO:0000259" key="13">
    <source>
        <dbReference type="PROSITE" id="PS50157"/>
    </source>
</evidence>
<organism evidence="14">
    <name type="scientific">Clastoptera arizonana</name>
    <name type="common">Arizona spittle bug</name>
    <dbReference type="NCBI Taxonomy" id="38151"/>
    <lineage>
        <taxon>Eukaryota</taxon>
        <taxon>Metazoa</taxon>
        <taxon>Ecdysozoa</taxon>
        <taxon>Arthropoda</taxon>
        <taxon>Hexapoda</taxon>
        <taxon>Insecta</taxon>
        <taxon>Pterygota</taxon>
        <taxon>Neoptera</taxon>
        <taxon>Paraneoptera</taxon>
        <taxon>Hemiptera</taxon>
        <taxon>Auchenorrhyncha</taxon>
        <taxon>Cercopoidea</taxon>
        <taxon>Clastopteridae</taxon>
        <taxon>Clastoptera</taxon>
    </lineage>
</organism>
<dbReference type="InterPro" id="IPR036236">
    <property type="entry name" value="Znf_C2H2_sf"/>
</dbReference>
<evidence type="ECO:0000259" key="12">
    <source>
        <dbReference type="PROSITE" id="PS50097"/>
    </source>
</evidence>
<evidence type="ECO:0000256" key="9">
    <source>
        <dbReference type="ARBA" id="ARBA00023242"/>
    </source>
</evidence>
<dbReference type="InterPro" id="IPR011333">
    <property type="entry name" value="SKP1/BTB/POZ_sf"/>
</dbReference>
<evidence type="ECO:0000256" key="3">
    <source>
        <dbReference type="ARBA" id="ARBA00022737"/>
    </source>
</evidence>
<dbReference type="PROSITE" id="PS50157">
    <property type="entry name" value="ZINC_FINGER_C2H2_2"/>
    <property type="match status" value="2"/>
</dbReference>
<feature type="compositionally biased region" description="Low complexity" evidence="11">
    <location>
        <begin position="272"/>
        <end position="284"/>
    </location>
</feature>
<dbReference type="PANTHER" id="PTHR45993:SF7">
    <property type="entry name" value="TRANSCRIPTION FACTOR KEN"/>
    <property type="match status" value="1"/>
</dbReference>
<dbReference type="PROSITE" id="PS50097">
    <property type="entry name" value="BTB"/>
    <property type="match status" value="1"/>
</dbReference>
<keyword evidence="8" id="KW-0804">Transcription</keyword>
<evidence type="ECO:0000256" key="2">
    <source>
        <dbReference type="ARBA" id="ARBA00022723"/>
    </source>
</evidence>
<dbReference type="SMART" id="SM00355">
    <property type="entry name" value="ZnF_C2H2"/>
    <property type="match status" value="3"/>
</dbReference>
<feature type="domain" description="BTB" evidence="12">
    <location>
        <begin position="37"/>
        <end position="108"/>
    </location>
</feature>
<keyword evidence="7" id="KW-0238">DNA-binding</keyword>
<evidence type="ECO:0000256" key="11">
    <source>
        <dbReference type="SAM" id="MobiDB-lite"/>
    </source>
</evidence>
<evidence type="ECO:0000256" key="7">
    <source>
        <dbReference type="ARBA" id="ARBA00023125"/>
    </source>
</evidence>
<dbReference type="GO" id="GO:0003700">
    <property type="term" value="F:DNA-binding transcription factor activity"/>
    <property type="evidence" value="ECO:0007669"/>
    <property type="project" value="TreeGrafter"/>
</dbReference>
<dbReference type="GO" id="GO:0000978">
    <property type="term" value="F:RNA polymerase II cis-regulatory region sequence-specific DNA binding"/>
    <property type="evidence" value="ECO:0007669"/>
    <property type="project" value="TreeGrafter"/>
</dbReference>
<keyword evidence="3" id="KW-0677">Repeat</keyword>
<feature type="region of interest" description="Disordered" evidence="11">
    <location>
        <begin position="457"/>
        <end position="483"/>
    </location>
</feature>
<dbReference type="SMART" id="SM00225">
    <property type="entry name" value="BTB"/>
    <property type="match status" value="1"/>
</dbReference>
<keyword evidence="6" id="KW-0805">Transcription regulation</keyword>
<feature type="domain" description="C2H2-type" evidence="13">
    <location>
        <begin position="489"/>
        <end position="516"/>
    </location>
</feature>
<dbReference type="PROSITE" id="PS00028">
    <property type="entry name" value="ZINC_FINGER_C2H2_1"/>
    <property type="match status" value="3"/>
</dbReference>
<dbReference type="InterPro" id="IPR013087">
    <property type="entry name" value="Znf_C2H2_type"/>
</dbReference>
<evidence type="ECO:0000256" key="6">
    <source>
        <dbReference type="ARBA" id="ARBA00023015"/>
    </source>
</evidence>
<dbReference type="InterPro" id="IPR000210">
    <property type="entry name" value="BTB/POZ_dom"/>
</dbReference>
<proteinExistence type="predicted"/>
<protein>
    <recommendedName>
        <fullName evidence="15">BTB domain-containing protein</fullName>
    </recommendedName>
</protein>
<feature type="region of interest" description="Disordered" evidence="11">
    <location>
        <begin position="136"/>
        <end position="189"/>
    </location>
</feature>
<gene>
    <name evidence="14" type="ORF">g.17219</name>
</gene>
<dbReference type="FunFam" id="3.30.160.60:FF:002059">
    <property type="entry name" value="transcription factor Ken"/>
    <property type="match status" value="1"/>
</dbReference>
<dbReference type="GO" id="GO:0005634">
    <property type="term" value="C:nucleus"/>
    <property type="evidence" value="ECO:0007669"/>
    <property type="project" value="UniProtKB-SubCell"/>
</dbReference>
<keyword evidence="2" id="KW-0479">Metal-binding</keyword>
<feature type="compositionally biased region" description="Polar residues" evidence="11">
    <location>
        <begin position="232"/>
        <end position="254"/>
    </location>
</feature>
<name>A0A1B6CPX5_9HEMI</name>
<evidence type="ECO:0000313" key="14">
    <source>
        <dbReference type="EMBL" id="JAS15542.1"/>
    </source>
</evidence>
<evidence type="ECO:0000256" key="4">
    <source>
        <dbReference type="ARBA" id="ARBA00022771"/>
    </source>
</evidence>
<keyword evidence="5" id="KW-0862">Zinc</keyword>
<dbReference type="Pfam" id="PF00096">
    <property type="entry name" value="zf-C2H2"/>
    <property type="match status" value="1"/>
</dbReference>
<dbReference type="FunFam" id="3.30.160.60:FF:002034">
    <property type="entry name" value="transcription factor Ken"/>
    <property type="match status" value="1"/>
</dbReference>
<evidence type="ECO:0000256" key="5">
    <source>
        <dbReference type="ARBA" id="ARBA00022833"/>
    </source>
</evidence>
<dbReference type="Gene3D" id="3.30.710.10">
    <property type="entry name" value="Potassium Channel Kv1.1, Chain A"/>
    <property type="match status" value="1"/>
</dbReference>
<keyword evidence="9" id="KW-0539">Nucleus</keyword>
<dbReference type="SUPFAM" id="SSF57667">
    <property type="entry name" value="beta-beta-alpha zinc fingers"/>
    <property type="match status" value="1"/>
</dbReference>
<dbReference type="GO" id="GO:0008270">
    <property type="term" value="F:zinc ion binding"/>
    <property type="evidence" value="ECO:0007669"/>
    <property type="project" value="UniProtKB-KW"/>
</dbReference>
<evidence type="ECO:0000256" key="10">
    <source>
        <dbReference type="PROSITE-ProRule" id="PRU00042"/>
    </source>
</evidence>
<feature type="compositionally biased region" description="Polar residues" evidence="11">
    <location>
        <begin position="176"/>
        <end position="188"/>
    </location>
</feature>
<sequence length="593" mass="66425">MFGSEGDCSGLLTLHYGKHHTSLVNEIRQWFDAESFADVRLLCDRQENKAMLYAHRLVLASASPLLKRLLEDSLTQDPVVTIQFPDVSSTHMRSMLDFLYTGQAYVQTNEMTGVIELFELLEIKSELWGGKSFTDRRDTVQTDSESKLHSDRERWSPEVSKPEKSDIEESAEVRSASVNTNTSVSASGSVDCGVVNVKTEVDADLDNASEDEVNNSARTDKRKRRRRRSSSFPVNLSLSNPDNNRENSNLNSPSSDRESLPTDSPKKKHSSTTEPGSGEESQTELPQKMAAHLLQSDALSHHLKRKSRYMEDYRSHLEDDDHRKLPEEVINQPAPENYVVTPHRKRRPGFHNAPAQNPPFVPFSPSYIDEISSFRFNRNNHFLSSSAPPYLMENISKSSPHLPHPTDDIIVKYRPPSEDGNQLSASMSPRSNNYQFNVSNSADSSWGPWAICQAQVGQTPSRSEDPQPTGDEGESGSTVGGKTAPAREYRCEYCGKQFGMSWNLKTHLRVHTGEKPFACRLCVAMFKQKAHLLKHLCSVHRNVISVGGGASGDGDTGHFNCCFCQLTFESLQELIRHLSGPHNNLLLSKNLHE</sequence>
<dbReference type="InterPro" id="IPR051497">
    <property type="entry name" value="Dev/Hematopoietic_TF"/>
</dbReference>
<dbReference type="Gene3D" id="3.30.160.60">
    <property type="entry name" value="Classic Zinc Finger"/>
    <property type="match status" value="2"/>
</dbReference>